<accession>A0A803N2R2</accession>
<sequence>MNEELLALESNETWELTNLPFVTRKSTTGYCILLGNSPVSWKAKKQSVMSRSSAEAEYRAMTLTICVVTWLTSLLKDLGIKNLRPTTLRCDNKAFISIATNLVLHEKTKHVEIDQQFVREKVQDGAVKPAYVSNPKQLADILTKILLVQQHHYLLGKLGVTSHPHQA</sequence>
<organism evidence="1 2">
    <name type="scientific">Chenopodium quinoa</name>
    <name type="common">Quinoa</name>
    <dbReference type="NCBI Taxonomy" id="63459"/>
    <lineage>
        <taxon>Eukaryota</taxon>
        <taxon>Viridiplantae</taxon>
        <taxon>Streptophyta</taxon>
        <taxon>Embryophyta</taxon>
        <taxon>Tracheophyta</taxon>
        <taxon>Spermatophyta</taxon>
        <taxon>Magnoliopsida</taxon>
        <taxon>eudicotyledons</taxon>
        <taxon>Gunneridae</taxon>
        <taxon>Pentapetalae</taxon>
        <taxon>Caryophyllales</taxon>
        <taxon>Chenopodiaceae</taxon>
        <taxon>Chenopodioideae</taxon>
        <taxon>Atripliceae</taxon>
        <taxon>Chenopodium</taxon>
    </lineage>
</organism>
<dbReference type="EnsemblPlants" id="AUR62039468-RA">
    <property type="protein sequence ID" value="AUR62039468-RA:cds"/>
    <property type="gene ID" value="AUR62039468"/>
</dbReference>
<dbReference type="AlphaFoldDB" id="A0A803N2R2"/>
<dbReference type="OMA" id="AMTLTIC"/>
<evidence type="ECO:0000313" key="2">
    <source>
        <dbReference type="Proteomes" id="UP000596660"/>
    </source>
</evidence>
<reference evidence="1" key="1">
    <citation type="journal article" date="2017" name="Nature">
        <title>The genome of Chenopodium quinoa.</title>
        <authorList>
            <person name="Jarvis D.E."/>
            <person name="Ho Y.S."/>
            <person name="Lightfoot D.J."/>
            <person name="Schmoeckel S.M."/>
            <person name="Li B."/>
            <person name="Borm T.J.A."/>
            <person name="Ohyanagi H."/>
            <person name="Mineta K."/>
            <person name="Michell C.T."/>
            <person name="Saber N."/>
            <person name="Kharbatia N.M."/>
            <person name="Rupper R.R."/>
            <person name="Sharp A.R."/>
            <person name="Dally N."/>
            <person name="Boughton B.A."/>
            <person name="Woo Y.H."/>
            <person name="Gao G."/>
            <person name="Schijlen E.G.W.M."/>
            <person name="Guo X."/>
            <person name="Momin A.A."/>
            <person name="Negrao S."/>
            <person name="Al-Babili S."/>
            <person name="Gehring C."/>
            <person name="Roessner U."/>
            <person name="Jung C."/>
            <person name="Murphy K."/>
            <person name="Arold S.T."/>
            <person name="Gojobori T."/>
            <person name="van der Linden C.G."/>
            <person name="van Loo E.N."/>
            <person name="Jellen E.N."/>
            <person name="Maughan P.J."/>
            <person name="Tester M."/>
        </authorList>
    </citation>
    <scope>NUCLEOTIDE SEQUENCE [LARGE SCALE GENOMIC DNA]</scope>
    <source>
        <strain evidence="1">cv. PI 614886</strain>
    </source>
</reference>
<dbReference type="PANTHER" id="PTHR11439:SF498">
    <property type="entry name" value="DNAK FAMILY PROTEIN"/>
    <property type="match status" value="1"/>
</dbReference>
<dbReference type="PANTHER" id="PTHR11439">
    <property type="entry name" value="GAG-POL-RELATED RETROTRANSPOSON"/>
    <property type="match status" value="1"/>
</dbReference>
<dbReference type="Gramene" id="AUR62039468-RA">
    <property type="protein sequence ID" value="AUR62039468-RA:cds"/>
    <property type="gene ID" value="AUR62039468"/>
</dbReference>
<name>A0A803N2R2_CHEQI</name>
<dbReference type="CDD" id="cd09272">
    <property type="entry name" value="RNase_HI_RT_Ty1"/>
    <property type="match status" value="1"/>
</dbReference>
<evidence type="ECO:0000313" key="1">
    <source>
        <dbReference type="EnsemblPlants" id="AUR62039468-RA:cds"/>
    </source>
</evidence>
<proteinExistence type="predicted"/>
<reference evidence="1" key="2">
    <citation type="submission" date="2021-03" db="UniProtKB">
        <authorList>
            <consortium name="EnsemblPlants"/>
        </authorList>
    </citation>
    <scope>IDENTIFICATION</scope>
</reference>
<protein>
    <submittedName>
        <fullName evidence="1">Uncharacterized protein</fullName>
    </submittedName>
</protein>
<keyword evidence="2" id="KW-1185">Reference proteome</keyword>
<dbReference type="Proteomes" id="UP000596660">
    <property type="component" value="Unplaced"/>
</dbReference>